<dbReference type="Gene3D" id="3.60.10.10">
    <property type="entry name" value="Endonuclease/exonuclease/phosphatase"/>
    <property type="match status" value="1"/>
</dbReference>
<dbReference type="InterPro" id="IPR036691">
    <property type="entry name" value="Endo/exonu/phosph_ase_sf"/>
</dbReference>
<dbReference type="PROSITE" id="PS00726">
    <property type="entry name" value="AP_NUCLEASE_F1_1"/>
    <property type="match status" value="1"/>
</dbReference>
<dbReference type="InterPro" id="IPR020848">
    <property type="entry name" value="AP_endonuclease_F1_CS"/>
</dbReference>
<feature type="binding site" evidence="7">
    <location>
        <position position="246"/>
    </location>
    <ligand>
        <name>Mg(2+)</name>
        <dbReference type="ChEBI" id="CHEBI:18420"/>
        <label>1</label>
    </ligand>
</feature>
<feature type="active site" description="Proton acceptor" evidence="6">
    <location>
        <position position="246"/>
    </location>
</feature>
<dbReference type="NCBIfam" id="TIGR00633">
    <property type="entry name" value="xth"/>
    <property type="match status" value="1"/>
</dbReference>
<evidence type="ECO:0000256" key="6">
    <source>
        <dbReference type="PIRSR" id="PIRSR604808-1"/>
    </source>
</evidence>
<feature type="site" description="Important for catalytic activity" evidence="8">
    <location>
        <position position="216"/>
    </location>
</feature>
<reference evidence="10 11" key="1">
    <citation type="submission" date="2019-07" db="EMBL/GenBank/DDBJ databases">
        <title>Reclasification of Spiribacter aquaticus.</title>
        <authorList>
            <person name="Leon M.J."/>
            <person name="Sanchez-Porro C."/>
            <person name="Ventosa A."/>
        </authorList>
    </citation>
    <scope>NUCLEOTIDE SEQUENCE [LARGE SCALE GENOMIC DNA]</scope>
    <source>
        <strain evidence="10 11">SP30</strain>
    </source>
</reference>
<dbReference type="GO" id="GO:0006281">
    <property type="term" value="P:DNA repair"/>
    <property type="evidence" value="ECO:0007669"/>
    <property type="project" value="InterPro"/>
</dbReference>
<evidence type="ECO:0000259" key="9">
    <source>
        <dbReference type="Pfam" id="PF03372"/>
    </source>
</evidence>
<organism evidence="10 11">
    <name type="scientific">Spiribacter aquaticus</name>
    <dbReference type="NCBI Taxonomy" id="1935996"/>
    <lineage>
        <taxon>Bacteria</taxon>
        <taxon>Pseudomonadati</taxon>
        <taxon>Pseudomonadota</taxon>
        <taxon>Gammaproteobacteria</taxon>
        <taxon>Chromatiales</taxon>
        <taxon>Ectothiorhodospiraceae</taxon>
        <taxon>Spiribacter</taxon>
    </lineage>
</organism>
<keyword evidence="5 7" id="KW-0460">Magnesium</keyword>
<dbReference type="NCBIfam" id="TIGR00195">
    <property type="entry name" value="exoDNase_III"/>
    <property type="match status" value="1"/>
</dbReference>
<dbReference type="GO" id="GO:0046872">
    <property type="term" value="F:metal ion binding"/>
    <property type="evidence" value="ECO:0007669"/>
    <property type="project" value="UniProtKB-KW"/>
</dbReference>
<feature type="binding site" evidence="7">
    <location>
        <position position="147"/>
    </location>
    <ligand>
        <name>Mg(2+)</name>
        <dbReference type="ChEBI" id="CHEBI:18420"/>
        <label>1</label>
    </ligand>
</feature>
<dbReference type="RefSeq" id="WP_144347060.1">
    <property type="nucleotide sequence ID" value="NZ_VMKP01000001.1"/>
</dbReference>
<evidence type="ECO:0000256" key="4">
    <source>
        <dbReference type="ARBA" id="ARBA00022801"/>
    </source>
</evidence>
<keyword evidence="7" id="KW-0464">Manganese</keyword>
<feature type="site" description="Interaction with DNA substrate" evidence="8">
    <location>
        <position position="246"/>
    </location>
</feature>
<name>A0A557RN29_9GAMM</name>
<dbReference type="GO" id="GO:0004519">
    <property type="term" value="F:endonuclease activity"/>
    <property type="evidence" value="ECO:0007669"/>
    <property type="project" value="InterPro"/>
</dbReference>
<dbReference type="CDD" id="cd09086">
    <property type="entry name" value="ExoIII-like_AP-endo"/>
    <property type="match status" value="1"/>
</dbReference>
<evidence type="ECO:0000313" key="11">
    <source>
        <dbReference type="Proteomes" id="UP000316688"/>
    </source>
</evidence>
<evidence type="ECO:0000313" key="10">
    <source>
        <dbReference type="EMBL" id="TVO66546.1"/>
    </source>
</evidence>
<comment type="caution">
    <text evidence="10">The sequence shown here is derived from an EMBL/GenBank/DDBJ whole genome shotgun (WGS) entry which is preliminary data.</text>
</comment>
<evidence type="ECO:0000256" key="7">
    <source>
        <dbReference type="PIRSR" id="PIRSR604808-2"/>
    </source>
</evidence>
<feature type="binding site" evidence="7">
    <location>
        <position position="145"/>
    </location>
    <ligand>
        <name>Mg(2+)</name>
        <dbReference type="ChEBI" id="CHEBI:18420"/>
        <label>1</label>
    </ligand>
</feature>
<dbReference type="EMBL" id="VMKP01000001">
    <property type="protein sequence ID" value="TVO66546.1"/>
    <property type="molecule type" value="Genomic_DNA"/>
</dbReference>
<dbReference type="Proteomes" id="UP000316688">
    <property type="component" value="Unassembled WGS sequence"/>
</dbReference>
<dbReference type="PANTHER" id="PTHR43250">
    <property type="entry name" value="EXODEOXYRIBONUCLEASE III"/>
    <property type="match status" value="1"/>
</dbReference>
<feature type="site" description="Transition state stabilizer" evidence="8">
    <location>
        <position position="147"/>
    </location>
</feature>
<accession>A0A557RN29</accession>
<dbReference type="Pfam" id="PF03372">
    <property type="entry name" value="Exo_endo_phos"/>
    <property type="match status" value="1"/>
</dbReference>
<dbReference type="PROSITE" id="PS00728">
    <property type="entry name" value="AP_NUCLEASE_F1_3"/>
    <property type="match status" value="1"/>
</dbReference>
<comment type="similarity">
    <text evidence="2">Belongs to the DNA repair enzymes AP/ExoA family.</text>
</comment>
<evidence type="ECO:0000256" key="2">
    <source>
        <dbReference type="ARBA" id="ARBA00007092"/>
    </source>
</evidence>
<evidence type="ECO:0000256" key="1">
    <source>
        <dbReference type="ARBA" id="ARBA00001936"/>
    </source>
</evidence>
<sequence>MKIASWNVNSLNVRLPHVLDWLETAGPDILGLQETKLPDERFPVEAIREAGYEVAYSGQKTYNGVAVLARAPLEAVSLDIPGFEDPQRRVLAATVDGVRFINLYVPNGKAVGDDKYQYKLEWLAHLRGWLQDELSRHDQVAVVGDFNIAPADADVHDPEEWAGKILCSDAERDALSAITALGFSDSFRRFEQPADRFSWFDYRVNNFKRNRGLRIDLILTSPALTRRLTASAVDLDPRRWERPSDHAPVLAEFTQA</sequence>
<feature type="binding site" evidence="7">
    <location>
        <position position="34"/>
    </location>
    <ligand>
        <name>Mg(2+)</name>
        <dbReference type="ChEBI" id="CHEBI:18420"/>
        <label>1</label>
    </ligand>
</feature>
<dbReference type="GO" id="GO:0008311">
    <property type="term" value="F:double-stranded DNA 3'-5' DNA exonuclease activity"/>
    <property type="evidence" value="ECO:0007669"/>
    <property type="project" value="UniProtKB-EC"/>
</dbReference>
<dbReference type="SUPFAM" id="SSF56219">
    <property type="entry name" value="DNase I-like"/>
    <property type="match status" value="1"/>
</dbReference>
<comment type="cofactor">
    <cofactor evidence="7">
        <name>Mg(2+)</name>
        <dbReference type="ChEBI" id="CHEBI:18420"/>
    </cofactor>
    <cofactor evidence="7">
        <name>Mn(2+)</name>
        <dbReference type="ChEBI" id="CHEBI:29035"/>
    </cofactor>
    <text evidence="7">Probably binds two magnesium or manganese ions per subunit.</text>
</comment>
<evidence type="ECO:0000256" key="8">
    <source>
        <dbReference type="PIRSR" id="PIRSR604808-3"/>
    </source>
</evidence>
<dbReference type="PANTHER" id="PTHR43250:SF2">
    <property type="entry name" value="EXODEOXYRIBONUCLEASE III"/>
    <property type="match status" value="1"/>
</dbReference>
<dbReference type="InterPro" id="IPR004808">
    <property type="entry name" value="AP_endonuc_1"/>
</dbReference>
<protein>
    <submittedName>
        <fullName evidence="10">Exodeoxyribonuclease III</fullName>
        <ecNumber evidence="10">3.1.11.2</ecNumber>
    </submittedName>
</protein>
<gene>
    <name evidence="10" type="primary">xth</name>
    <name evidence="10" type="ORF">FPL11_02370</name>
</gene>
<dbReference type="InterPro" id="IPR037493">
    <property type="entry name" value="ExoIII-like"/>
</dbReference>
<dbReference type="PROSITE" id="PS51435">
    <property type="entry name" value="AP_NUCLEASE_F1_4"/>
    <property type="match status" value="1"/>
</dbReference>
<evidence type="ECO:0000256" key="3">
    <source>
        <dbReference type="ARBA" id="ARBA00022723"/>
    </source>
</evidence>
<feature type="active site" description="Proton donor/acceptor" evidence="6">
    <location>
        <position position="145"/>
    </location>
</feature>
<dbReference type="GO" id="GO:0003677">
    <property type="term" value="F:DNA binding"/>
    <property type="evidence" value="ECO:0007669"/>
    <property type="project" value="InterPro"/>
</dbReference>
<keyword evidence="4 10" id="KW-0378">Hydrolase</keyword>
<feature type="binding site" evidence="7">
    <location>
        <position position="7"/>
    </location>
    <ligand>
        <name>Mg(2+)</name>
        <dbReference type="ChEBI" id="CHEBI:18420"/>
        <label>1</label>
    </ligand>
</feature>
<keyword evidence="3 7" id="KW-0479">Metal-binding</keyword>
<dbReference type="InterPro" id="IPR020847">
    <property type="entry name" value="AP_endonuclease_F1_BS"/>
</dbReference>
<feature type="binding site" evidence="7">
    <location>
        <position position="245"/>
    </location>
    <ligand>
        <name>Mg(2+)</name>
        <dbReference type="ChEBI" id="CHEBI:18420"/>
        <label>1</label>
    </ligand>
</feature>
<comment type="cofactor">
    <cofactor evidence="1">
        <name>Mn(2+)</name>
        <dbReference type="ChEBI" id="CHEBI:29035"/>
    </cofactor>
</comment>
<evidence type="ECO:0000256" key="5">
    <source>
        <dbReference type="ARBA" id="ARBA00022842"/>
    </source>
</evidence>
<dbReference type="EC" id="3.1.11.2" evidence="10"/>
<dbReference type="AlphaFoldDB" id="A0A557RN29"/>
<feature type="active site" evidence="6">
    <location>
        <position position="104"/>
    </location>
</feature>
<proteinExistence type="inferred from homology"/>
<keyword evidence="11" id="KW-1185">Reference proteome</keyword>
<dbReference type="InterPro" id="IPR005135">
    <property type="entry name" value="Endo/exonuclease/phosphatase"/>
</dbReference>
<feature type="domain" description="Endonuclease/exonuclease/phosphatase" evidence="9">
    <location>
        <begin position="4"/>
        <end position="246"/>
    </location>
</feature>